<dbReference type="PANTHER" id="PTHR44167:SF24">
    <property type="entry name" value="SERINE_THREONINE-PROTEIN KINASE CHK2"/>
    <property type="match status" value="1"/>
</dbReference>
<organism evidence="2 4">
    <name type="scientific">Alternaria tenuissima</name>
    <dbReference type="NCBI Taxonomy" id="119927"/>
    <lineage>
        <taxon>Eukaryota</taxon>
        <taxon>Fungi</taxon>
        <taxon>Dikarya</taxon>
        <taxon>Ascomycota</taxon>
        <taxon>Pezizomycotina</taxon>
        <taxon>Dothideomycetes</taxon>
        <taxon>Pleosporomycetidae</taxon>
        <taxon>Pleosporales</taxon>
        <taxon>Pleosporineae</taxon>
        <taxon>Pleosporaceae</taxon>
        <taxon>Alternaria</taxon>
        <taxon>Alternaria sect. Alternaria</taxon>
        <taxon>Alternaria alternata complex</taxon>
    </lineage>
</organism>
<dbReference type="InterPro" id="IPR011009">
    <property type="entry name" value="Kinase-like_dom_sf"/>
</dbReference>
<dbReference type="EMBL" id="PDXF01000002">
    <property type="protein sequence ID" value="RYO09649.1"/>
    <property type="molecule type" value="Genomic_DNA"/>
</dbReference>
<dbReference type="Gene3D" id="1.10.510.10">
    <property type="entry name" value="Transferase(Phosphotransferase) domain 1"/>
    <property type="match status" value="1"/>
</dbReference>
<dbReference type="PANTHER" id="PTHR44167">
    <property type="entry name" value="OVARIAN-SPECIFIC SERINE/THREONINE-PROTEIN KINASE LOK-RELATED"/>
    <property type="match status" value="1"/>
</dbReference>
<evidence type="ECO:0000313" key="5">
    <source>
        <dbReference type="Proteomes" id="UP000293195"/>
    </source>
</evidence>
<dbReference type="GO" id="GO:0005524">
    <property type="term" value="F:ATP binding"/>
    <property type="evidence" value="ECO:0007669"/>
    <property type="project" value="InterPro"/>
</dbReference>
<dbReference type="GO" id="GO:0004674">
    <property type="term" value="F:protein serine/threonine kinase activity"/>
    <property type="evidence" value="ECO:0007669"/>
    <property type="project" value="TreeGrafter"/>
</dbReference>
<dbReference type="Gene3D" id="3.30.200.20">
    <property type="entry name" value="Phosphorylase Kinase, domain 1"/>
    <property type="match status" value="1"/>
</dbReference>
<feature type="domain" description="Protein kinase" evidence="1">
    <location>
        <begin position="44"/>
        <end position="327"/>
    </location>
</feature>
<gene>
    <name evidence="2" type="ORF">AA0115_g1261</name>
    <name evidence="3" type="ORF">AA0119_g1049</name>
</gene>
<dbReference type="CDD" id="cd00180">
    <property type="entry name" value="PKc"/>
    <property type="match status" value="1"/>
</dbReference>
<dbReference type="Proteomes" id="UP000293195">
    <property type="component" value="Unassembled WGS sequence"/>
</dbReference>
<dbReference type="PROSITE" id="PS00108">
    <property type="entry name" value="PROTEIN_KINASE_ST"/>
    <property type="match status" value="1"/>
</dbReference>
<dbReference type="OrthoDB" id="4062651at2759"/>
<proteinExistence type="predicted"/>
<dbReference type="EMBL" id="PDXB01000002">
    <property type="protein sequence ID" value="RYN37266.1"/>
    <property type="molecule type" value="Genomic_DNA"/>
</dbReference>
<accession>A0A4Q4PVX3</accession>
<dbReference type="GO" id="GO:0005634">
    <property type="term" value="C:nucleus"/>
    <property type="evidence" value="ECO:0007669"/>
    <property type="project" value="TreeGrafter"/>
</dbReference>
<dbReference type="Pfam" id="PF00069">
    <property type="entry name" value="Pkinase"/>
    <property type="match status" value="1"/>
</dbReference>
<dbReference type="Pfam" id="PF20233">
    <property type="entry name" value="DUF6590"/>
    <property type="match status" value="1"/>
</dbReference>
<dbReference type="Proteomes" id="UP000292340">
    <property type="component" value="Unassembled WGS sequence"/>
</dbReference>
<dbReference type="InterPro" id="IPR046497">
    <property type="entry name" value="DUF6590"/>
</dbReference>
<dbReference type="InterPro" id="IPR000719">
    <property type="entry name" value="Prot_kinase_dom"/>
</dbReference>
<evidence type="ECO:0000313" key="2">
    <source>
        <dbReference type="EMBL" id="RYN37266.1"/>
    </source>
</evidence>
<dbReference type="GO" id="GO:0044773">
    <property type="term" value="P:mitotic DNA damage checkpoint signaling"/>
    <property type="evidence" value="ECO:0007669"/>
    <property type="project" value="TreeGrafter"/>
</dbReference>
<comment type="caution">
    <text evidence="2">The sequence shown here is derived from an EMBL/GenBank/DDBJ whole genome shotgun (WGS) entry which is preliminary data.</text>
</comment>
<evidence type="ECO:0000259" key="1">
    <source>
        <dbReference type="PROSITE" id="PS50011"/>
    </source>
</evidence>
<sequence length="626" mass="70119">MEVKSDAVADTAISSEPLKTCSSDDMLVEQDGDYVISDEERLPFEYKKALGKGWSAVVQKVQDTRTKETYANKVISFPRLKAKDRKQAEERYRNEVAIIRNLQFHRHVIEVFATYTTPRSGGLILRPAADQGDLKDFLDQYADAAEASVTHNADLKGMNEVLERAFGCLSSGLSYMHKKGIRHKDIKPGNILIHQGMVLYTDFGASKDTNADGQCTTEGKPESMTRRYCAPEVLEHDKRNFAADVFSLGCVFVEILLRMSHVTEHEDLGMDGYSGILDALHALLPSTKIPSKLSFLLDIALAMTARDPLARPESAEVVTGICYHAGFSCSHCACVRSEQQTTPTHQPEWDVKFQRYLYTLWDAQYGRYYWKHHVDGQGWVFFDWVPLTDTSLHKITSLAQPMQVKLSESGPAGYRRGPSIHGIYDPQNMTPSSHYESLDPSFFVRGSGFFEEGRVFSVLFVETAGSNAVVGLNPTDYNTSLSRVKYNEYVHTQVRRFIVVKRKREFCFAVPIFSYGNRGTAKLGVVPNEHAIAYSLGSQPQLVHGEVPLAKASIPIVMDDGATPLVAASRIYFAIHHPIQYNVKVKSLGYVHPEWLPTLLGYWNQENEDSNQPLDVTQNADHADSG</sequence>
<evidence type="ECO:0000313" key="3">
    <source>
        <dbReference type="EMBL" id="RYO09649.1"/>
    </source>
</evidence>
<dbReference type="PROSITE" id="PS50011">
    <property type="entry name" value="PROTEIN_KINASE_DOM"/>
    <property type="match status" value="1"/>
</dbReference>
<protein>
    <recommendedName>
        <fullName evidence="1">Protein kinase domain-containing protein</fullName>
    </recommendedName>
</protein>
<keyword evidence="5" id="KW-1185">Reference proteome</keyword>
<reference evidence="2" key="2">
    <citation type="journal article" date="2019" name="bioRxiv">
        <title>Genomics, evolutionary history and diagnostics of the Alternaria alternata species group including apple and Asian pear pathotypes.</title>
        <authorList>
            <person name="Armitage A.D."/>
            <person name="Cockerton H.M."/>
            <person name="Sreenivasaprasad S."/>
            <person name="Woodhall J.W."/>
            <person name="Lane C.R."/>
            <person name="Harrison R.J."/>
            <person name="Clarkson J.P."/>
        </authorList>
    </citation>
    <scope>NUCLEOTIDE SEQUENCE</scope>
    <source>
        <strain evidence="2">FERA 1164</strain>
        <strain evidence="3">FERA 635</strain>
    </source>
</reference>
<dbReference type="InterPro" id="IPR008271">
    <property type="entry name" value="Ser/Thr_kinase_AS"/>
</dbReference>
<reference evidence="2" key="1">
    <citation type="submission" date="2017-10" db="EMBL/GenBank/DDBJ databases">
        <authorList>
            <person name="Armitage A.D."/>
            <person name="Barbara D.J."/>
            <person name="Woodhall J.W."/>
            <person name="Sreenivasaprasad S."/>
            <person name="Lane C.R."/>
            <person name="Clarkson J.P."/>
            <person name="Harrison R.J."/>
        </authorList>
    </citation>
    <scope>NUCLEOTIDE SEQUENCE</scope>
    <source>
        <strain evidence="2">FERA 1164</strain>
        <strain evidence="3">FERA 635</strain>
    </source>
</reference>
<dbReference type="SUPFAM" id="SSF56112">
    <property type="entry name" value="Protein kinase-like (PK-like)"/>
    <property type="match status" value="1"/>
</dbReference>
<name>A0A4Q4PVX3_9PLEO</name>
<dbReference type="AlphaFoldDB" id="A0A4Q4PVX3"/>
<dbReference type="SMART" id="SM00220">
    <property type="entry name" value="S_TKc"/>
    <property type="match status" value="1"/>
</dbReference>
<evidence type="ECO:0000313" key="4">
    <source>
        <dbReference type="Proteomes" id="UP000292340"/>
    </source>
</evidence>